<protein>
    <recommendedName>
        <fullName evidence="3">DivIVA domain-containing protein</fullName>
    </recommendedName>
</protein>
<evidence type="ECO:0000313" key="2">
    <source>
        <dbReference type="Proteomes" id="UP000240542"/>
    </source>
</evidence>
<name>A0A2P8DQS4_9ACTN</name>
<evidence type="ECO:0000313" key="1">
    <source>
        <dbReference type="EMBL" id="PSK99569.1"/>
    </source>
</evidence>
<dbReference type="AlphaFoldDB" id="A0A2P8DQS4"/>
<dbReference type="EMBL" id="PYGA01000003">
    <property type="protein sequence ID" value="PSK99569.1"/>
    <property type="molecule type" value="Genomic_DNA"/>
</dbReference>
<evidence type="ECO:0008006" key="3">
    <source>
        <dbReference type="Google" id="ProtNLM"/>
    </source>
</evidence>
<dbReference type="Proteomes" id="UP000240542">
    <property type="component" value="Unassembled WGS sequence"/>
</dbReference>
<proteinExistence type="predicted"/>
<dbReference type="RefSeq" id="WP_106581957.1">
    <property type="nucleotide sequence ID" value="NZ_PYGA01000003.1"/>
</dbReference>
<comment type="caution">
    <text evidence="1">The sequence shown here is derived from an EMBL/GenBank/DDBJ whole genome shotgun (WGS) entry which is preliminary data.</text>
</comment>
<gene>
    <name evidence="1" type="ORF">CLV63_103294</name>
</gene>
<dbReference type="OrthoDB" id="5198800at2"/>
<sequence>MAPPLNDFFPEENAPAAFDVVLRGYDREQVDILMADIQAARDPAPDEAPAAPAVTAEEALRRLAALDVVMRGYDRRQVAQLVERFAAGRPH</sequence>
<organism evidence="1 2">
    <name type="scientific">Murinocardiopsis flavida</name>
    <dbReference type="NCBI Taxonomy" id="645275"/>
    <lineage>
        <taxon>Bacteria</taxon>
        <taxon>Bacillati</taxon>
        <taxon>Actinomycetota</taxon>
        <taxon>Actinomycetes</taxon>
        <taxon>Streptosporangiales</taxon>
        <taxon>Nocardiopsidaceae</taxon>
        <taxon>Murinocardiopsis</taxon>
    </lineage>
</organism>
<accession>A0A2P8DQS4</accession>
<keyword evidence="2" id="KW-1185">Reference proteome</keyword>
<reference evidence="1 2" key="1">
    <citation type="submission" date="2018-03" db="EMBL/GenBank/DDBJ databases">
        <title>Genomic Encyclopedia of Archaeal and Bacterial Type Strains, Phase II (KMG-II): from individual species to whole genera.</title>
        <authorList>
            <person name="Goeker M."/>
        </authorList>
    </citation>
    <scope>NUCLEOTIDE SEQUENCE [LARGE SCALE GENOMIC DNA]</scope>
    <source>
        <strain evidence="1 2">DSM 45312</strain>
    </source>
</reference>